<evidence type="ECO:0000313" key="3">
    <source>
        <dbReference type="Proteomes" id="UP000189800"/>
    </source>
</evidence>
<name>A0A1T0CTS7_9GAMM</name>
<dbReference type="STRING" id="470453.B0680_02765"/>
<reference evidence="2 3" key="1">
    <citation type="submission" date="2017-02" db="EMBL/GenBank/DDBJ databases">
        <title>Draft genome sequence of Moraxella pluranimalium CCUG 54913T type strain.</title>
        <authorList>
            <person name="Salva-Serra F."/>
            <person name="Engstrom-Jakobsson H."/>
            <person name="Thorell K."/>
            <person name="Jaen-Luchoro D."/>
            <person name="Gonzales-Siles L."/>
            <person name="Karlsson R."/>
            <person name="Yazdan S."/>
            <person name="Boulund F."/>
            <person name="Johnning A."/>
            <person name="Engstrand L."/>
            <person name="Kristiansson E."/>
            <person name="Moore E."/>
        </authorList>
    </citation>
    <scope>NUCLEOTIDE SEQUENCE [LARGE SCALE GENOMIC DNA]</scope>
    <source>
        <strain evidence="2 3">CCUG 54913</strain>
    </source>
</reference>
<accession>A0A1T0CTS7</accession>
<dbReference type="EMBL" id="MUYU01000006">
    <property type="protein sequence ID" value="OOS25754.1"/>
    <property type="molecule type" value="Genomic_DNA"/>
</dbReference>
<evidence type="ECO:0000256" key="1">
    <source>
        <dbReference type="SAM" id="SignalP"/>
    </source>
</evidence>
<keyword evidence="3" id="KW-1185">Reference proteome</keyword>
<gene>
    <name evidence="2" type="ORF">B0680_02765</name>
</gene>
<keyword evidence="1" id="KW-0732">Signal</keyword>
<comment type="caution">
    <text evidence="2">The sequence shown here is derived from an EMBL/GenBank/DDBJ whole genome shotgun (WGS) entry which is preliminary data.</text>
</comment>
<protein>
    <recommendedName>
        <fullName evidence="4">SH3b domain-containing protein</fullName>
    </recommendedName>
</protein>
<proteinExistence type="predicted"/>
<feature type="chain" id="PRO_5013363634" description="SH3b domain-containing protein" evidence="1">
    <location>
        <begin position="27"/>
        <end position="97"/>
    </location>
</feature>
<evidence type="ECO:0000313" key="2">
    <source>
        <dbReference type="EMBL" id="OOS25754.1"/>
    </source>
</evidence>
<dbReference type="Proteomes" id="UP000189800">
    <property type="component" value="Unassembled WGS sequence"/>
</dbReference>
<dbReference type="OrthoDB" id="8602948at2"/>
<sequence length="97" mass="10949">MKLNKSVLLASAVTAAVMMVPNAAFAQTCKVTDPTGTPLNLRTSPNGKIIRKVKNFTPVHIMEYAYDNKGRPWAYISFRQNGNTYYGYVFREFVSCY</sequence>
<organism evidence="2 3">
    <name type="scientific">Moraxella pluranimalium</name>
    <dbReference type="NCBI Taxonomy" id="470453"/>
    <lineage>
        <taxon>Bacteria</taxon>
        <taxon>Pseudomonadati</taxon>
        <taxon>Pseudomonadota</taxon>
        <taxon>Gammaproteobacteria</taxon>
        <taxon>Moraxellales</taxon>
        <taxon>Moraxellaceae</taxon>
        <taxon>Moraxella</taxon>
    </lineage>
</organism>
<dbReference type="AlphaFoldDB" id="A0A1T0CTS7"/>
<evidence type="ECO:0008006" key="4">
    <source>
        <dbReference type="Google" id="ProtNLM"/>
    </source>
</evidence>
<dbReference type="RefSeq" id="WP_078253513.1">
    <property type="nucleotide sequence ID" value="NZ_MUYU01000006.1"/>
</dbReference>
<dbReference type="Gene3D" id="2.30.30.40">
    <property type="entry name" value="SH3 Domains"/>
    <property type="match status" value="1"/>
</dbReference>
<feature type="signal peptide" evidence="1">
    <location>
        <begin position="1"/>
        <end position="26"/>
    </location>
</feature>